<evidence type="ECO:0000256" key="6">
    <source>
        <dbReference type="ARBA" id="ARBA00022989"/>
    </source>
</evidence>
<name>W0AM04_9SPHN</name>
<comment type="subcellular location">
    <subcellularLocation>
        <location evidence="1">Membrane</location>
        <topology evidence="1">Multi-pass membrane protein</topology>
    </subcellularLocation>
</comment>
<evidence type="ECO:0000256" key="3">
    <source>
        <dbReference type="ARBA" id="ARBA00022448"/>
    </source>
</evidence>
<dbReference type="InterPro" id="IPR036837">
    <property type="entry name" value="Cation_efflux_CTD_sf"/>
</dbReference>
<feature type="compositionally biased region" description="Basic and acidic residues" evidence="9">
    <location>
        <begin position="1"/>
        <end position="18"/>
    </location>
</feature>
<dbReference type="InterPro" id="IPR058533">
    <property type="entry name" value="Cation_efflux_TM"/>
</dbReference>
<dbReference type="OrthoDB" id="9809646at2"/>
<protein>
    <recommendedName>
        <fullName evidence="15">Cobalt transporter</fullName>
    </recommendedName>
</protein>
<evidence type="ECO:0000256" key="5">
    <source>
        <dbReference type="ARBA" id="ARBA00022906"/>
    </source>
</evidence>
<dbReference type="NCBIfam" id="TIGR01297">
    <property type="entry name" value="CDF"/>
    <property type="match status" value="1"/>
</dbReference>
<dbReference type="STRING" id="1123269.NX02_29020"/>
<feature type="transmembrane region" description="Helical" evidence="10">
    <location>
        <begin position="93"/>
        <end position="111"/>
    </location>
</feature>
<dbReference type="SUPFAM" id="SSF161111">
    <property type="entry name" value="Cation efflux protein transmembrane domain-like"/>
    <property type="match status" value="1"/>
</dbReference>
<evidence type="ECO:0000256" key="10">
    <source>
        <dbReference type="SAM" id="Phobius"/>
    </source>
</evidence>
<dbReference type="GO" id="GO:0005385">
    <property type="term" value="F:zinc ion transmembrane transporter activity"/>
    <property type="evidence" value="ECO:0007669"/>
    <property type="project" value="TreeGrafter"/>
</dbReference>
<keyword evidence="14" id="KW-1185">Reference proteome</keyword>
<keyword evidence="4 10" id="KW-0812">Transmembrane</keyword>
<dbReference type="EMBL" id="CP006644">
    <property type="protein sequence ID" value="AHE57373.1"/>
    <property type="molecule type" value="Genomic_DNA"/>
</dbReference>
<sequence>MAHDHAHHEHDHVEEHAHDHAHRHPHDDDAHEETGRQAFGHHHSHSHHGHSHAPADFGRAFAIGVALNLAFVIAEAGAGLITGSLSLLADAGHNMSDVLGLLIAWGGAALARRPPNKRFTYGYKGSTILAAMFNGLFLMFALGAITLGAIDRIGHPQPVDGLPVIIVAAIGILVNGATALLFMSGRDHDINIRGAWLHMIADAAVSAGVVIAGIAIMLTGAVWIDPFVSLTIVTLIFWSSWALLREAVNMLLAAVPSDLDRDNVEAELLCSPGVTRVHDLHIWPMSTTETALTAHLLVPSGHPGDGFLEDIRVRLKRRFGIGHVTIQVEVAPRVIAGSQINCG</sequence>
<evidence type="ECO:0000259" key="11">
    <source>
        <dbReference type="Pfam" id="PF01545"/>
    </source>
</evidence>
<dbReference type="RefSeq" id="WP_025295463.1">
    <property type="nucleotide sequence ID" value="NZ_CP006644.1"/>
</dbReference>
<dbReference type="InterPro" id="IPR050681">
    <property type="entry name" value="CDF/SLC30A"/>
</dbReference>
<evidence type="ECO:0000256" key="9">
    <source>
        <dbReference type="SAM" id="MobiDB-lite"/>
    </source>
</evidence>
<evidence type="ECO:0000256" key="1">
    <source>
        <dbReference type="ARBA" id="ARBA00004141"/>
    </source>
</evidence>
<keyword evidence="5" id="KW-0862">Zinc</keyword>
<keyword evidence="3" id="KW-0813">Transport</keyword>
<feature type="transmembrane region" description="Helical" evidence="10">
    <location>
        <begin position="162"/>
        <end position="183"/>
    </location>
</feature>
<dbReference type="Pfam" id="PF01545">
    <property type="entry name" value="Cation_efflux"/>
    <property type="match status" value="1"/>
</dbReference>
<feature type="transmembrane region" description="Helical" evidence="10">
    <location>
        <begin position="60"/>
        <end position="81"/>
    </location>
</feature>
<keyword evidence="5" id="KW-0864">Zinc transport</keyword>
<dbReference type="PANTHER" id="PTHR11562">
    <property type="entry name" value="CATION EFFLUX PROTEIN/ ZINC TRANSPORTER"/>
    <property type="match status" value="1"/>
</dbReference>
<feature type="transmembrane region" description="Helical" evidence="10">
    <location>
        <begin position="223"/>
        <end position="244"/>
    </location>
</feature>
<keyword evidence="8 10" id="KW-0472">Membrane</keyword>
<dbReference type="Proteomes" id="UP000018851">
    <property type="component" value="Chromosome"/>
</dbReference>
<dbReference type="HOGENOM" id="CLU_013430_0_0_5"/>
<accession>W0AM04</accession>
<evidence type="ECO:0000256" key="2">
    <source>
        <dbReference type="ARBA" id="ARBA00008873"/>
    </source>
</evidence>
<comment type="similarity">
    <text evidence="2">Belongs to the cation diffusion facilitator (CDF) transporter (TC 2.A.4) family. SLC30A subfamily.</text>
</comment>
<dbReference type="Pfam" id="PF16916">
    <property type="entry name" value="ZT_dimer"/>
    <property type="match status" value="1"/>
</dbReference>
<keyword evidence="6 10" id="KW-1133">Transmembrane helix</keyword>
<feature type="transmembrane region" description="Helical" evidence="10">
    <location>
        <begin position="131"/>
        <end position="150"/>
    </location>
</feature>
<feature type="domain" description="Cation efflux protein cytoplasmic" evidence="12">
    <location>
        <begin position="256"/>
        <end position="329"/>
    </location>
</feature>
<evidence type="ECO:0000256" key="4">
    <source>
        <dbReference type="ARBA" id="ARBA00022692"/>
    </source>
</evidence>
<dbReference type="InterPro" id="IPR027470">
    <property type="entry name" value="Cation_efflux_CTD"/>
</dbReference>
<reference evidence="13 14" key="1">
    <citation type="submission" date="2013-07" db="EMBL/GenBank/DDBJ databases">
        <title>Completed genome of Sphingomonas sanxanigenens NX02.</title>
        <authorList>
            <person name="Ma T."/>
            <person name="Huang H."/>
            <person name="Wu M."/>
            <person name="Li X."/>
            <person name="Li G."/>
        </authorList>
    </citation>
    <scope>NUCLEOTIDE SEQUENCE [LARGE SCALE GENOMIC DNA]</scope>
    <source>
        <strain evidence="13 14">NX02</strain>
    </source>
</reference>
<dbReference type="PANTHER" id="PTHR11562:SF17">
    <property type="entry name" value="RE54080P-RELATED"/>
    <property type="match status" value="1"/>
</dbReference>
<evidence type="ECO:0008006" key="15">
    <source>
        <dbReference type="Google" id="ProtNLM"/>
    </source>
</evidence>
<keyword evidence="7" id="KW-0406">Ion transport</keyword>
<dbReference type="eggNOG" id="COG1230">
    <property type="taxonomic scope" value="Bacteria"/>
</dbReference>
<dbReference type="SUPFAM" id="SSF160240">
    <property type="entry name" value="Cation efflux protein cytoplasmic domain-like"/>
    <property type="match status" value="1"/>
</dbReference>
<dbReference type="GO" id="GO:0005886">
    <property type="term" value="C:plasma membrane"/>
    <property type="evidence" value="ECO:0007669"/>
    <property type="project" value="TreeGrafter"/>
</dbReference>
<feature type="region of interest" description="Disordered" evidence="9">
    <location>
        <begin position="1"/>
        <end position="33"/>
    </location>
</feature>
<feature type="transmembrane region" description="Helical" evidence="10">
    <location>
        <begin position="195"/>
        <end position="217"/>
    </location>
</feature>
<organism evidence="13 14">
    <name type="scientific">Sphingomonas sanxanigenens DSM 19645 = NX02</name>
    <dbReference type="NCBI Taxonomy" id="1123269"/>
    <lineage>
        <taxon>Bacteria</taxon>
        <taxon>Pseudomonadati</taxon>
        <taxon>Pseudomonadota</taxon>
        <taxon>Alphaproteobacteria</taxon>
        <taxon>Sphingomonadales</taxon>
        <taxon>Sphingomonadaceae</taxon>
        <taxon>Sphingomonas</taxon>
    </lineage>
</organism>
<evidence type="ECO:0000259" key="12">
    <source>
        <dbReference type="Pfam" id="PF16916"/>
    </source>
</evidence>
<dbReference type="InterPro" id="IPR027469">
    <property type="entry name" value="Cation_efflux_TMD_sf"/>
</dbReference>
<evidence type="ECO:0000313" key="14">
    <source>
        <dbReference type="Proteomes" id="UP000018851"/>
    </source>
</evidence>
<dbReference type="Gene3D" id="1.20.1510.10">
    <property type="entry name" value="Cation efflux protein transmembrane domain"/>
    <property type="match status" value="1"/>
</dbReference>
<dbReference type="AlphaFoldDB" id="W0AM04"/>
<proteinExistence type="inferred from homology"/>
<evidence type="ECO:0000313" key="13">
    <source>
        <dbReference type="EMBL" id="AHE57373.1"/>
    </source>
</evidence>
<gene>
    <name evidence="13" type="ORF">NX02_29020</name>
</gene>
<evidence type="ECO:0000256" key="7">
    <source>
        <dbReference type="ARBA" id="ARBA00023065"/>
    </source>
</evidence>
<dbReference type="InterPro" id="IPR002524">
    <property type="entry name" value="Cation_efflux"/>
</dbReference>
<evidence type="ECO:0000256" key="8">
    <source>
        <dbReference type="ARBA" id="ARBA00023136"/>
    </source>
</evidence>
<dbReference type="PATRIC" id="fig|1123269.5.peg.5693"/>
<feature type="domain" description="Cation efflux protein transmembrane" evidence="11">
    <location>
        <begin position="63"/>
        <end position="252"/>
    </location>
</feature>
<dbReference type="KEGG" id="ssan:NX02_29020"/>